<evidence type="ECO:0000313" key="2">
    <source>
        <dbReference type="Proteomes" id="UP000540698"/>
    </source>
</evidence>
<dbReference type="EMBL" id="JAAXOS010000012">
    <property type="protein sequence ID" value="NKY29443.1"/>
    <property type="molecule type" value="Genomic_DNA"/>
</dbReference>
<protein>
    <submittedName>
        <fullName evidence="1">Uncharacterized protein</fullName>
    </submittedName>
</protein>
<comment type="caution">
    <text evidence="1">The sequence shown here is derived from an EMBL/GenBank/DDBJ whole genome shotgun (WGS) entry which is preliminary data.</text>
</comment>
<reference evidence="1 2" key="1">
    <citation type="submission" date="2020-04" db="EMBL/GenBank/DDBJ databases">
        <title>MicrobeNet Type strains.</title>
        <authorList>
            <person name="Nicholson A.C."/>
        </authorList>
    </citation>
    <scope>NUCLEOTIDE SEQUENCE [LARGE SCALE GENOMIC DNA]</scope>
    <source>
        <strain evidence="1 2">DSM 44956</strain>
    </source>
</reference>
<accession>A0A7X6L7Z7</accession>
<dbReference type="RefSeq" id="WP_157114312.1">
    <property type="nucleotide sequence ID" value="NZ_JAAXOS010000012.1"/>
</dbReference>
<organism evidence="1 2">
    <name type="scientific">Nocardia gamkensis</name>
    <dbReference type="NCBI Taxonomy" id="352869"/>
    <lineage>
        <taxon>Bacteria</taxon>
        <taxon>Bacillati</taxon>
        <taxon>Actinomycetota</taxon>
        <taxon>Actinomycetes</taxon>
        <taxon>Mycobacteriales</taxon>
        <taxon>Nocardiaceae</taxon>
        <taxon>Nocardia</taxon>
    </lineage>
</organism>
<dbReference type="AlphaFoldDB" id="A0A7X6L7Z7"/>
<sequence>MFGKREDPQRVNLRYVAETDQVFVSLHSNSVYLAMTADEALELAAALTATVTAGRVGA</sequence>
<gene>
    <name evidence="1" type="ORF">HGB38_24965</name>
</gene>
<evidence type="ECO:0000313" key="1">
    <source>
        <dbReference type="EMBL" id="NKY29443.1"/>
    </source>
</evidence>
<name>A0A7X6L7Z7_9NOCA</name>
<dbReference type="Proteomes" id="UP000540698">
    <property type="component" value="Unassembled WGS sequence"/>
</dbReference>
<keyword evidence="2" id="KW-1185">Reference proteome</keyword>
<proteinExistence type="predicted"/>